<gene>
    <name evidence="1" type="ORF">V1478_002488</name>
</gene>
<dbReference type="EMBL" id="JAUDFV010000056">
    <property type="protein sequence ID" value="KAL2735804.1"/>
    <property type="molecule type" value="Genomic_DNA"/>
</dbReference>
<proteinExistence type="predicted"/>
<dbReference type="AlphaFoldDB" id="A0ABD2BSP5"/>
<comment type="caution">
    <text evidence="1">The sequence shown here is derived from an EMBL/GenBank/DDBJ whole genome shotgun (WGS) entry which is preliminary data.</text>
</comment>
<evidence type="ECO:0000313" key="2">
    <source>
        <dbReference type="Proteomes" id="UP001607302"/>
    </source>
</evidence>
<reference evidence="1 2" key="1">
    <citation type="journal article" date="2024" name="Ann. Entomol. Soc. Am.">
        <title>Genomic analyses of the southern and eastern yellowjacket wasps (Hymenoptera: Vespidae) reveal evolutionary signatures of social life.</title>
        <authorList>
            <person name="Catto M.A."/>
            <person name="Caine P.B."/>
            <person name="Orr S.E."/>
            <person name="Hunt B.G."/>
            <person name="Goodisman M.A.D."/>
        </authorList>
    </citation>
    <scope>NUCLEOTIDE SEQUENCE [LARGE SCALE GENOMIC DNA]</scope>
    <source>
        <strain evidence="1">233</strain>
        <tissue evidence="1">Head and thorax</tissue>
    </source>
</reference>
<name>A0ABD2BSP5_VESSQ</name>
<organism evidence="1 2">
    <name type="scientific">Vespula squamosa</name>
    <name type="common">Southern yellow jacket</name>
    <name type="synonym">Wasp</name>
    <dbReference type="NCBI Taxonomy" id="30214"/>
    <lineage>
        <taxon>Eukaryota</taxon>
        <taxon>Metazoa</taxon>
        <taxon>Ecdysozoa</taxon>
        <taxon>Arthropoda</taxon>
        <taxon>Hexapoda</taxon>
        <taxon>Insecta</taxon>
        <taxon>Pterygota</taxon>
        <taxon>Neoptera</taxon>
        <taxon>Endopterygota</taxon>
        <taxon>Hymenoptera</taxon>
        <taxon>Apocrita</taxon>
        <taxon>Aculeata</taxon>
        <taxon>Vespoidea</taxon>
        <taxon>Vespidae</taxon>
        <taxon>Vespinae</taxon>
        <taxon>Vespula</taxon>
    </lineage>
</organism>
<keyword evidence="2" id="KW-1185">Reference proteome</keyword>
<protein>
    <submittedName>
        <fullName evidence="1">Uncharacterized protein</fullName>
    </submittedName>
</protein>
<evidence type="ECO:0000313" key="1">
    <source>
        <dbReference type="EMBL" id="KAL2735804.1"/>
    </source>
</evidence>
<sequence length="245" mass="28187">MKFANKRIEVGLKAGNKTIHNKPAAQRPRQRWNKRRLEEDRRGDEFLMREPSGGWRGELFSNVAHRARSNPRSTSNVSSTYVTMRLSFESQLEIPGFEILDFLGPMALLYEIVVSGGNKVAGILRGGIRKSSVRCFSFRWLRRDETSRVRAKGVVASFCIALALRRPEKTARDENYDYYDDDDNDDDDTFPFAALYRNSLFITVINIRTTFVVPSSKRDGRVRTGYPSSNFIFEFLARTMSDFQT</sequence>
<accession>A0ABD2BSP5</accession>
<dbReference type="Proteomes" id="UP001607302">
    <property type="component" value="Unassembled WGS sequence"/>
</dbReference>